<dbReference type="PANTHER" id="PTHR31286">
    <property type="entry name" value="GLYCINE-RICH CELL WALL STRUCTURAL PROTEIN 1.8-LIKE"/>
    <property type="match status" value="1"/>
</dbReference>
<organism evidence="3 4">
    <name type="scientific">Solanum commersonii</name>
    <name type="common">Commerson's wild potato</name>
    <name type="synonym">Commerson's nightshade</name>
    <dbReference type="NCBI Taxonomy" id="4109"/>
    <lineage>
        <taxon>Eukaryota</taxon>
        <taxon>Viridiplantae</taxon>
        <taxon>Streptophyta</taxon>
        <taxon>Embryophyta</taxon>
        <taxon>Tracheophyta</taxon>
        <taxon>Spermatophyta</taxon>
        <taxon>Magnoliopsida</taxon>
        <taxon>eudicotyledons</taxon>
        <taxon>Gunneridae</taxon>
        <taxon>Pentapetalae</taxon>
        <taxon>asterids</taxon>
        <taxon>lamiids</taxon>
        <taxon>Solanales</taxon>
        <taxon>Solanaceae</taxon>
        <taxon>Solanoideae</taxon>
        <taxon>Solaneae</taxon>
        <taxon>Solanum</taxon>
    </lineage>
</organism>
<evidence type="ECO:0000259" key="2">
    <source>
        <dbReference type="Pfam" id="PF14111"/>
    </source>
</evidence>
<feature type="region of interest" description="Disordered" evidence="1">
    <location>
        <begin position="269"/>
        <end position="324"/>
    </location>
</feature>
<dbReference type="Pfam" id="PF14111">
    <property type="entry name" value="DUF4283"/>
    <property type="match status" value="1"/>
</dbReference>
<evidence type="ECO:0000313" key="3">
    <source>
        <dbReference type="EMBL" id="KAG5591557.1"/>
    </source>
</evidence>
<feature type="domain" description="DUF4283" evidence="2">
    <location>
        <begin position="64"/>
        <end position="151"/>
    </location>
</feature>
<dbReference type="AlphaFoldDB" id="A0A9J5XUP7"/>
<dbReference type="OrthoDB" id="1751950at2759"/>
<dbReference type="Proteomes" id="UP000824120">
    <property type="component" value="Chromosome 8"/>
</dbReference>
<feature type="compositionally biased region" description="Polar residues" evidence="1">
    <location>
        <begin position="391"/>
        <end position="401"/>
    </location>
</feature>
<feature type="compositionally biased region" description="Basic and acidic residues" evidence="1">
    <location>
        <begin position="269"/>
        <end position="291"/>
    </location>
</feature>
<keyword evidence="4" id="KW-1185">Reference proteome</keyword>
<dbReference type="InterPro" id="IPR040256">
    <property type="entry name" value="At4g02000-like"/>
</dbReference>
<dbReference type="InterPro" id="IPR025558">
    <property type="entry name" value="DUF4283"/>
</dbReference>
<accession>A0A9J5XUP7</accession>
<gene>
    <name evidence="3" type="ORF">H5410_042071</name>
</gene>
<reference evidence="3 4" key="1">
    <citation type="submission" date="2020-09" db="EMBL/GenBank/DDBJ databases">
        <title>De no assembly of potato wild relative species, Solanum commersonii.</title>
        <authorList>
            <person name="Cho K."/>
        </authorList>
    </citation>
    <scope>NUCLEOTIDE SEQUENCE [LARGE SCALE GENOMIC DNA]</scope>
    <source>
        <strain evidence="3">LZ3.2</strain>
        <tissue evidence="3">Leaf</tissue>
    </source>
</reference>
<evidence type="ECO:0000313" key="4">
    <source>
        <dbReference type="Proteomes" id="UP000824120"/>
    </source>
</evidence>
<sequence>MRLWRSSGPPLLEGDPSLCPKTFADLLKQPKTQVKSIPMKPVSYLHGEPQIIWDRSEIDQMIINENLEYAVIGKFSYGWPDIHELRSAIPKQCEMKGECKIGLLCNRHVLIRASLLEDYVHLLSKPAFYITSRGNSFPMRTFKWDPMFKAEAETTTAVAWISFPSLPPNFFGEEAIFSLASAVGKPLQVDLATRNQTRPSCARVKVEVDLLKEFPKRIKIGVKRSEELISERWINIRYDYMPKYCKTCKIQGHDEQQCYVVHPELYQGKKDKNSQEEMKESQGEEAKDKGGETNNNKAVEQAQGTNKGKEGVGENKQHKGDGMLKKEWQRTGVLFENKFSALQDCKKGEEMGKTEKNPNNDQDLNKKHLLEEDKEIDYNIQHISKLGDLSPRQTTSLQNSVKKGKSIIPLQVQTRRSREKTSISEQ</sequence>
<protein>
    <recommendedName>
        <fullName evidence="2">DUF4283 domain-containing protein</fullName>
    </recommendedName>
</protein>
<dbReference type="PANTHER" id="PTHR31286:SF179">
    <property type="entry name" value="RNASE H TYPE-1 DOMAIN-CONTAINING PROTEIN"/>
    <property type="match status" value="1"/>
</dbReference>
<dbReference type="EMBL" id="JACXVP010000008">
    <property type="protein sequence ID" value="KAG5591557.1"/>
    <property type="molecule type" value="Genomic_DNA"/>
</dbReference>
<feature type="compositionally biased region" description="Basic and acidic residues" evidence="1">
    <location>
        <begin position="307"/>
        <end position="324"/>
    </location>
</feature>
<evidence type="ECO:0000256" key="1">
    <source>
        <dbReference type="SAM" id="MobiDB-lite"/>
    </source>
</evidence>
<name>A0A9J5XUP7_SOLCO</name>
<feature type="region of interest" description="Disordered" evidence="1">
    <location>
        <begin position="390"/>
        <end position="426"/>
    </location>
</feature>
<feature type="compositionally biased region" description="Polar residues" evidence="1">
    <location>
        <begin position="292"/>
        <end position="306"/>
    </location>
</feature>
<proteinExistence type="predicted"/>
<comment type="caution">
    <text evidence="3">The sequence shown here is derived from an EMBL/GenBank/DDBJ whole genome shotgun (WGS) entry which is preliminary data.</text>
</comment>